<dbReference type="KEGG" id="vg:24721868"/>
<organism evidence="2 3">
    <name type="scientific">Citrobacter phage Moon</name>
    <dbReference type="NCBI Taxonomy" id="1540095"/>
    <lineage>
        <taxon>Viruses</taxon>
        <taxon>Duplodnaviria</taxon>
        <taxon>Heunggongvirae</taxon>
        <taxon>Uroviricota</taxon>
        <taxon>Caudoviricetes</taxon>
        <taxon>Pantevenvirales</taxon>
        <taxon>Straboviridae</taxon>
        <taxon>Tevenvirinae</taxon>
        <taxon>Moonvirus</taxon>
        <taxon>Moonvirus moon</taxon>
    </lineage>
</organism>
<dbReference type="GeneID" id="24721868"/>
<dbReference type="RefSeq" id="YP_009146702.1">
    <property type="nucleotide sequence ID" value="NC_027331.1"/>
</dbReference>
<dbReference type="Proteomes" id="UP000030323">
    <property type="component" value="Segment"/>
</dbReference>
<evidence type="ECO:0000259" key="1">
    <source>
        <dbReference type="Pfam" id="PF21560"/>
    </source>
</evidence>
<sequence length="1265" mass="138224">MADLKRKFRAQEGLDAAGEKVINVQTADRTVPSDGVNVEFLVQENTLQQYDETRWYPKDFAVIYDNRIWVSNREIVKPSGAFNELFWTALRTDAKWKTESAGTINLKSGDFISADTSGRGTIKFVLPSAPQDGDTIFIKDIGGQPGYADVTIDASVQSIVWLGAQVRSVRMTHPYSQMVLVFSNRLWQLYISDNERTATTITPASIHEAQANEFIVRRYTTGAPIRVTLPKFANDGDIINFTDMDGMNPLFHMFVSTFDANTSIGSVGTTSIEVRSSGDGFVMFDAVEKLWRIWDGDLRTRLRIIKEDTEVRPNDHVMVFGTNNSTVKKVVITLPPAPGIGDTVKISLNYMRKGQTVDITCTGTDTIAASVSLLQFPKRSEYPPDTTWVQNKTLSFNGDTSYVPVLDLSYIEDAGLKYWVVSDNTPTVERVDSKTDATRARLGVIALATEAQAMVDHENNPEKELAITPETFAKRVATKLRRGIARLVTLAEIQAPTTGPHLDDVIVTPAMLNEKTATETRRGVAEIATQSKTDGSTDDVTIVTPKKLHNRKASEILTGILALVKTGITTVAGVDRDTKGTNVYDNTENTKAVTPASLFENKATYTSQGGTYLATENEVINGTAHDPKIPTAVTPVELHKKTATEGRIGFTEIATQPETDAGNDDFRYITPKKLSGRKATQDLTGLARIATQPEFNAGALDDVISTPFKIKTYFSDPARHSVEPLSGLVESGNSWDHYKLDIKKASETQRGTLAVATKILVDAGVDDQTIITPKKLQDKKTSETTEGIIQIATRLETTTGTVGNKAVPPVHLKYAIQEQADWEATPTRRGPVKLTELALTFIGDKVFGSGVKFNAITGLYENDDAKLTEGNYFKTGYTVSPFEMNKTLQNFLPINAIATDSHKLDGLDSLQFIRRDIDQTVNGSLTLTKQLNTSAPLVSSSTSKFTNVMATIDLTVGDDSSHSVINLNAKGNHWLIDAQSQSTYLDFTADADVLRLKRDGDVEVGQTLKAGNRIDAMKGFSVEGGTMVINPTPSNIQFGSQSKATNIQTTDASNLTVTDSTGTSTVITTKNMVNQIGLNFVKKIGDSMTGNLLIDATLRVQIPEGVVTPDQAPTDANPNAWSSSIKTSAVYNKLPGFVVPVYGTNEEGNPVAIDYTEVKGPGTLTQHGIDKNSIWQIWAPRPATVDATYFAQTFWVRNFNALTGKWDKWGRMYTSNNPPTSKEIGAVAAGGSAFDNLTIRDWLQIGNVRMTPNPATQSVDMTWIP</sequence>
<evidence type="ECO:0000313" key="3">
    <source>
        <dbReference type="Proteomes" id="UP000030323"/>
    </source>
</evidence>
<dbReference type="EMBL" id="KM236240">
    <property type="protein sequence ID" value="AIX12240.1"/>
    <property type="molecule type" value="Genomic_DNA"/>
</dbReference>
<accession>A0A0A0YVS6</accession>
<name>A0A0A0YVS6_9CAUD</name>
<proteinExistence type="predicted"/>
<gene>
    <name evidence="2" type="ORF">CPT_Moon269</name>
</gene>
<reference evidence="2 3" key="1">
    <citation type="journal article" date="2015" name="Genome Announc.">
        <title>Complete Genome Sequence of Citrobacter freundii Myophage Moon.</title>
        <authorList>
            <person name="Edwards G.B."/>
            <person name="Luna A.J."/>
            <person name="Hernandez A.C."/>
            <person name="Kuty Everett G.F."/>
        </authorList>
    </citation>
    <scope>NUCLEOTIDE SEQUENCE [LARGE SCALE GENOMIC DNA]</scope>
</reference>
<feature type="domain" description="Long-tail fiber proximal subunit" evidence="1">
    <location>
        <begin position="1113"/>
        <end position="1213"/>
    </location>
</feature>
<protein>
    <submittedName>
        <fullName evidence="2">Long tail fiber proximal subunit</fullName>
    </submittedName>
</protein>
<dbReference type="InterPro" id="IPR048391">
    <property type="entry name" value="Gp34_dom"/>
</dbReference>
<dbReference type="Pfam" id="PF21560">
    <property type="entry name" value="Gp34_2nd"/>
    <property type="match status" value="1"/>
</dbReference>
<evidence type="ECO:0000313" key="2">
    <source>
        <dbReference type="EMBL" id="AIX12240.1"/>
    </source>
</evidence>
<keyword evidence="3" id="KW-1185">Reference proteome</keyword>